<dbReference type="InterPro" id="IPR003599">
    <property type="entry name" value="Ig_sub"/>
</dbReference>
<evidence type="ECO:0000313" key="14">
    <source>
        <dbReference type="Proteomes" id="UP000752171"/>
    </source>
</evidence>
<comment type="subcellular location">
    <subcellularLocation>
        <location evidence="1">Membrane</location>
        <topology evidence="1">Single-pass type I membrane protein</topology>
    </subcellularLocation>
</comment>
<dbReference type="SMART" id="SM00406">
    <property type="entry name" value="IGv"/>
    <property type="match status" value="1"/>
</dbReference>
<proteinExistence type="inferred from homology"/>
<evidence type="ECO:0000256" key="7">
    <source>
        <dbReference type="ARBA" id="ARBA00023157"/>
    </source>
</evidence>
<organism evidence="13 14">
    <name type="scientific">Astyanax mexicanus</name>
    <name type="common">Blind cave fish</name>
    <name type="synonym">Astyanax fasciatus mexicanus</name>
    <dbReference type="NCBI Taxonomy" id="7994"/>
    <lineage>
        <taxon>Eukaryota</taxon>
        <taxon>Metazoa</taxon>
        <taxon>Chordata</taxon>
        <taxon>Craniata</taxon>
        <taxon>Vertebrata</taxon>
        <taxon>Euteleostomi</taxon>
        <taxon>Actinopterygii</taxon>
        <taxon>Neopterygii</taxon>
        <taxon>Teleostei</taxon>
        <taxon>Ostariophysi</taxon>
        <taxon>Characiformes</taxon>
        <taxon>Characoidei</taxon>
        <taxon>Acestrorhamphidae</taxon>
        <taxon>Acestrorhamphinae</taxon>
        <taxon>Astyanax</taxon>
    </lineage>
</organism>
<evidence type="ECO:0000256" key="9">
    <source>
        <dbReference type="ARBA" id="ARBA00023319"/>
    </source>
</evidence>
<feature type="chain" id="PRO_5035823162" evidence="11">
    <location>
        <begin position="26"/>
        <end position="201"/>
    </location>
</feature>
<dbReference type="SMART" id="SM00409">
    <property type="entry name" value="IG"/>
    <property type="match status" value="1"/>
</dbReference>
<dbReference type="KEGG" id="amex:103024197"/>
<feature type="domain" description="Ig-like" evidence="12">
    <location>
        <begin position="18"/>
        <end position="142"/>
    </location>
</feature>
<dbReference type="Gene3D" id="2.60.40.10">
    <property type="entry name" value="Immunoglobulins"/>
    <property type="match status" value="1"/>
</dbReference>
<dbReference type="EMBL" id="JAICCE010000001">
    <property type="protein sequence ID" value="KAG9282136.1"/>
    <property type="molecule type" value="Genomic_DNA"/>
</dbReference>
<evidence type="ECO:0000256" key="5">
    <source>
        <dbReference type="ARBA" id="ARBA00022989"/>
    </source>
</evidence>
<dbReference type="InterPro" id="IPR000920">
    <property type="entry name" value="Myelin_P0-rel"/>
</dbReference>
<sequence>MCRLWMFLLSAVGVLVIPGVHHVVAIEVSTTKELTAVNGTSVTLKCTFKSTSPLTESSVSVNWSFRPVGQTKEEPVFYYQQKSYPPMENSRFRGHVTWSGNVLKNDASITLQDVQFSFNGTYSCQVRNVPDVHGFASEISLQVVQSVKLSEMGLLAAAVGGAILLVLLILSIFLTVRYCRRKQEDTGVELEKTEWKQQSVW</sequence>
<dbReference type="Proteomes" id="UP000752171">
    <property type="component" value="Unassembled WGS sequence"/>
</dbReference>
<name>A0A8T2MKZ9_ASTMX</name>
<dbReference type="GO" id="GO:0005886">
    <property type="term" value="C:plasma membrane"/>
    <property type="evidence" value="ECO:0007669"/>
    <property type="project" value="TreeGrafter"/>
</dbReference>
<keyword evidence="5 10" id="KW-1133">Transmembrane helix</keyword>
<dbReference type="GO" id="GO:0098609">
    <property type="term" value="P:cell-cell adhesion"/>
    <property type="evidence" value="ECO:0007669"/>
    <property type="project" value="TreeGrafter"/>
</dbReference>
<dbReference type="InterPro" id="IPR013783">
    <property type="entry name" value="Ig-like_fold"/>
</dbReference>
<accession>A0A8T2MKZ9</accession>
<evidence type="ECO:0000256" key="2">
    <source>
        <dbReference type="ARBA" id="ARBA00007180"/>
    </source>
</evidence>
<keyword evidence="4 11" id="KW-0732">Signal</keyword>
<dbReference type="PANTHER" id="PTHR13869:SF21">
    <property type="entry name" value="MYELIN PROTEIN ZERO-LIKE PROTEIN 2"/>
    <property type="match status" value="1"/>
</dbReference>
<evidence type="ECO:0000313" key="13">
    <source>
        <dbReference type="EMBL" id="KAG9282136.1"/>
    </source>
</evidence>
<dbReference type="InterPro" id="IPR013106">
    <property type="entry name" value="Ig_V-set"/>
</dbReference>
<evidence type="ECO:0000256" key="11">
    <source>
        <dbReference type="SAM" id="SignalP"/>
    </source>
</evidence>
<dbReference type="InterPro" id="IPR036179">
    <property type="entry name" value="Ig-like_dom_sf"/>
</dbReference>
<dbReference type="FunFam" id="2.60.40.10:FF:000193">
    <property type="entry name" value="Myelin protein zero-like 1 like"/>
    <property type="match status" value="1"/>
</dbReference>
<evidence type="ECO:0000256" key="4">
    <source>
        <dbReference type="ARBA" id="ARBA00022729"/>
    </source>
</evidence>
<evidence type="ECO:0000256" key="8">
    <source>
        <dbReference type="ARBA" id="ARBA00023180"/>
    </source>
</evidence>
<comment type="caution">
    <text evidence="13">The sequence shown here is derived from an EMBL/GenBank/DDBJ whole genome shotgun (WGS) entry which is preliminary data.</text>
</comment>
<evidence type="ECO:0000256" key="3">
    <source>
        <dbReference type="ARBA" id="ARBA00022692"/>
    </source>
</evidence>
<dbReference type="PANTHER" id="PTHR13869">
    <property type="entry name" value="MYELIN P0 RELATED"/>
    <property type="match status" value="1"/>
</dbReference>
<feature type="transmembrane region" description="Helical" evidence="10">
    <location>
        <begin position="152"/>
        <end position="174"/>
    </location>
</feature>
<comment type="similarity">
    <text evidence="2">Belongs to the myelin P0 protein family.</text>
</comment>
<dbReference type="PROSITE" id="PS50835">
    <property type="entry name" value="IG_LIKE"/>
    <property type="match status" value="1"/>
</dbReference>
<dbReference type="InterPro" id="IPR007110">
    <property type="entry name" value="Ig-like_dom"/>
</dbReference>
<gene>
    <name evidence="13" type="primary">MPZL2</name>
    <name evidence="13" type="ORF">AMEX_G750</name>
</gene>
<evidence type="ECO:0000256" key="1">
    <source>
        <dbReference type="ARBA" id="ARBA00004479"/>
    </source>
</evidence>
<feature type="signal peptide" evidence="11">
    <location>
        <begin position="1"/>
        <end position="25"/>
    </location>
</feature>
<reference evidence="13 14" key="1">
    <citation type="submission" date="2021-07" db="EMBL/GenBank/DDBJ databases">
        <authorList>
            <person name="Imarazene B."/>
            <person name="Zahm M."/>
            <person name="Klopp C."/>
            <person name="Cabau C."/>
            <person name="Beille S."/>
            <person name="Jouanno E."/>
            <person name="Castinel A."/>
            <person name="Lluch J."/>
            <person name="Gil L."/>
            <person name="Kuchtly C."/>
            <person name="Lopez Roques C."/>
            <person name="Donnadieu C."/>
            <person name="Parrinello H."/>
            <person name="Journot L."/>
            <person name="Du K."/>
            <person name="Schartl M."/>
            <person name="Retaux S."/>
            <person name="Guiguen Y."/>
        </authorList>
    </citation>
    <scope>NUCLEOTIDE SEQUENCE [LARGE SCALE GENOMIC DNA]</scope>
    <source>
        <strain evidence="13">Pach_M1</strain>
        <tissue evidence="13">Testis</tissue>
    </source>
</reference>
<dbReference type="PRINTS" id="PR00213">
    <property type="entry name" value="MYELINP0"/>
</dbReference>
<keyword evidence="6 10" id="KW-0472">Membrane</keyword>
<protein>
    <submittedName>
        <fullName evidence="13">Myelin protein zero-like protein 2</fullName>
    </submittedName>
</protein>
<dbReference type="OrthoDB" id="8916449at2759"/>
<evidence type="ECO:0000259" key="12">
    <source>
        <dbReference type="PROSITE" id="PS50835"/>
    </source>
</evidence>
<evidence type="ECO:0000256" key="10">
    <source>
        <dbReference type="SAM" id="Phobius"/>
    </source>
</evidence>
<dbReference type="OMA" id="DVHGVNG"/>
<dbReference type="SUPFAM" id="SSF48726">
    <property type="entry name" value="Immunoglobulin"/>
    <property type="match status" value="1"/>
</dbReference>
<dbReference type="Pfam" id="PF07686">
    <property type="entry name" value="V-set"/>
    <property type="match status" value="1"/>
</dbReference>
<dbReference type="AlphaFoldDB" id="A0A8T2MKZ9"/>
<keyword evidence="7" id="KW-1015">Disulfide bond</keyword>
<keyword evidence="9" id="KW-0393">Immunoglobulin domain</keyword>
<keyword evidence="8" id="KW-0325">Glycoprotein</keyword>
<evidence type="ECO:0000256" key="6">
    <source>
        <dbReference type="ARBA" id="ARBA00023136"/>
    </source>
</evidence>
<keyword evidence="3 10" id="KW-0812">Transmembrane</keyword>